<evidence type="ECO:0000313" key="3">
    <source>
        <dbReference type="Proteomes" id="UP000000844"/>
    </source>
</evidence>
<protein>
    <submittedName>
        <fullName evidence="2">Uncharacterized protein</fullName>
    </submittedName>
</protein>
<gene>
    <name evidence="2" type="ordered locus">Snas_4114</name>
</gene>
<dbReference type="HOGENOM" id="CLU_1348253_0_0_11"/>
<feature type="transmembrane region" description="Helical" evidence="1">
    <location>
        <begin position="161"/>
        <end position="184"/>
    </location>
</feature>
<organism evidence="2 3">
    <name type="scientific">Stackebrandtia nassauensis (strain DSM 44728 / CIP 108903 / NRRL B-16338 / NBRC 102104 / LLR-40K-21)</name>
    <dbReference type="NCBI Taxonomy" id="446470"/>
    <lineage>
        <taxon>Bacteria</taxon>
        <taxon>Bacillati</taxon>
        <taxon>Actinomycetota</taxon>
        <taxon>Actinomycetes</taxon>
        <taxon>Glycomycetales</taxon>
        <taxon>Glycomycetaceae</taxon>
        <taxon>Stackebrandtia</taxon>
    </lineage>
</organism>
<keyword evidence="1" id="KW-1133">Transmembrane helix</keyword>
<evidence type="ECO:0000313" key="2">
    <source>
        <dbReference type="EMBL" id="ADD43765.1"/>
    </source>
</evidence>
<dbReference type="KEGG" id="sna:Snas_4114"/>
<evidence type="ECO:0000256" key="1">
    <source>
        <dbReference type="SAM" id="Phobius"/>
    </source>
</evidence>
<dbReference type="OrthoDB" id="4212521at2"/>
<reference evidence="2 3" key="1">
    <citation type="journal article" date="2009" name="Stand. Genomic Sci.">
        <title>Complete genome sequence of Stackebrandtia nassauensis type strain (LLR-40K-21).</title>
        <authorList>
            <person name="Munk C."/>
            <person name="Lapidus A."/>
            <person name="Copeland A."/>
            <person name="Jando M."/>
            <person name="Mayilraj S."/>
            <person name="Glavina Del Rio T."/>
            <person name="Nolan M."/>
            <person name="Chen F."/>
            <person name="Lucas S."/>
            <person name="Tice H."/>
            <person name="Cheng J.F."/>
            <person name="Han C."/>
            <person name="Detter J.C."/>
            <person name="Bruce D."/>
            <person name="Goodwin L."/>
            <person name="Chain P."/>
            <person name="Pitluck S."/>
            <person name="Goker M."/>
            <person name="Ovchinikova G."/>
            <person name="Pati A."/>
            <person name="Ivanova N."/>
            <person name="Mavromatis K."/>
            <person name="Chen A."/>
            <person name="Palaniappan K."/>
            <person name="Land M."/>
            <person name="Hauser L."/>
            <person name="Chang Y.J."/>
            <person name="Jeffries C.D."/>
            <person name="Bristow J."/>
            <person name="Eisen J.A."/>
            <person name="Markowitz V."/>
            <person name="Hugenholtz P."/>
            <person name="Kyrpides N.C."/>
            <person name="Klenk H.P."/>
        </authorList>
    </citation>
    <scope>NUCLEOTIDE SEQUENCE [LARGE SCALE GENOMIC DNA]</scope>
    <source>
        <strain evidence="3">DSM 44728 / CIP 108903 / NRRL B-16338 / NBRC 102104 / LLR-40K-21</strain>
    </source>
</reference>
<dbReference type="EMBL" id="CP001778">
    <property type="protein sequence ID" value="ADD43765.1"/>
    <property type="molecule type" value="Genomic_DNA"/>
</dbReference>
<dbReference type="RefSeq" id="WP_013019336.1">
    <property type="nucleotide sequence ID" value="NC_013947.1"/>
</dbReference>
<dbReference type="Proteomes" id="UP000000844">
    <property type="component" value="Chromosome"/>
</dbReference>
<keyword evidence="1" id="KW-0812">Transmembrane</keyword>
<sequence length="203" mass="21088">MTTQPAPADPRGVTPGKFWYWIAGIIIVLGIAAGVTVFVFGVSTIAGNIPDMKQTFADGEETTVELSPNQDWAIYVDASGDTPPTVDCGVASDDGKAMMTPSSDTFNFSDGGHQWHLVYDVSVDKSGEYTFTCTAGEAADGYAIGDGVDVGGFVGGVFGSLGGLIGIPCFSLVVGGVIILIVAMRRSGNKKKLRQTPDAPGAW</sequence>
<dbReference type="AlphaFoldDB" id="D3Q115"/>
<keyword evidence="3" id="KW-1185">Reference proteome</keyword>
<dbReference type="STRING" id="446470.Snas_4114"/>
<accession>D3Q115</accession>
<keyword evidence="1" id="KW-0472">Membrane</keyword>
<name>D3Q115_STANL</name>
<feature type="transmembrane region" description="Helical" evidence="1">
    <location>
        <begin position="18"/>
        <end position="42"/>
    </location>
</feature>
<proteinExistence type="predicted"/>